<accession>A0A917PCZ2</accession>
<feature type="region of interest" description="Disordered" evidence="1">
    <location>
        <begin position="49"/>
        <end position="74"/>
    </location>
</feature>
<reference evidence="2" key="2">
    <citation type="submission" date="2020-09" db="EMBL/GenBank/DDBJ databases">
        <authorList>
            <person name="Sun Q."/>
            <person name="Zhou Y."/>
        </authorList>
    </citation>
    <scope>NUCLEOTIDE SEQUENCE</scope>
    <source>
        <strain evidence="2">CGMCC 4.7272</strain>
    </source>
</reference>
<name>A0A917PCZ2_9ACTN</name>
<organism evidence="2 3">
    <name type="scientific">Streptomyces lacrimifluminis</name>
    <dbReference type="NCBI Taxonomy" id="1500077"/>
    <lineage>
        <taxon>Bacteria</taxon>
        <taxon>Bacillati</taxon>
        <taxon>Actinomycetota</taxon>
        <taxon>Actinomycetes</taxon>
        <taxon>Kitasatosporales</taxon>
        <taxon>Streptomycetaceae</taxon>
        <taxon>Streptomyces</taxon>
    </lineage>
</organism>
<dbReference type="AlphaFoldDB" id="A0A917PCZ2"/>
<comment type="caution">
    <text evidence="2">The sequence shown here is derived from an EMBL/GenBank/DDBJ whole genome shotgun (WGS) entry which is preliminary data.</text>
</comment>
<evidence type="ECO:0000313" key="2">
    <source>
        <dbReference type="EMBL" id="GGJ71360.1"/>
    </source>
</evidence>
<dbReference type="EMBL" id="BMMU01000068">
    <property type="protein sequence ID" value="GGJ71360.1"/>
    <property type="molecule type" value="Genomic_DNA"/>
</dbReference>
<sequence>MDPRAWPDVRDPGSVEEVREAFGRRYWIQYLLHAGVIEVRDIGWAGLSTGTNEGTEGLGQRWPRSPAPVLELNR</sequence>
<gene>
    <name evidence="2" type="ORF">GCM10012282_80270</name>
</gene>
<evidence type="ECO:0000256" key="1">
    <source>
        <dbReference type="SAM" id="MobiDB-lite"/>
    </source>
</evidence>
<evidence type="ECO:0000313" key="3">
    <source>
        <dbReference type="Proteomes" id="UP000625682"/>
    </source>
</evidence>
<keyword evidence="3" id="KW-1185">Reference proteome</keyword>
<proteinExistence type="predicted"/>
<reference evidence="2" key="1">
    <citation type="journal article" date="2014" name="Int. J. Syst. Evol. Microbiol.">
        <title>Complete genome sequence of Corynebacterium casei LMG S-19264T (=DSM 44701T), isolated from a smear-ripened cheese.</title>
        <authorList>
            <consortium name="US DOE Joint Genome Institute (JGI-PGF)"/>
            <person name="Walter F."/>
            <person name="Albersmeier A."/>
            <person name="Kalinowski J."/>
            <person name="Ruckert C."/>
        </authorList>
    </citation>
    <scope>NUCLEOTIDE SEQUENCE</scope>
    <source>
        <strain evidence="2">CGMCC 4.7272</strain>
    </source>
</reference>
<protein>
    <submittedName>
        <fullName evidence="2">Uncharacterized protein</fullName>
    </submittedName>
</protein>
<dbReference type="Proteomes" id="UP000625682">
    <property type="component" value="Unassembled WGS sequence"/>
</dbReference>